<dbReference type="Pfam" id="PF08613">
    <property type="entry name" value="Cyclin"/>
    <property type="match status" value="1"/>
</dbReference>
<dbReference type="AlphaFoldDB" id="A0A9P6YY88"/>
<dbReference type="Gene3D" id="1.10.472.10">
    <property type="entry name" value="Cyclin-like"/>
    <property type="match status" value="1"/>
</dbReference>
<dbReference type="GO" id="GO:0000307">
    <property type="term" value="C:cyclin-dependent protein kinase holoenzyme complex"/>
    <property type="evidence" value="ECO:0007669"/>
    <property type="project" value="TreeGrafter"/>
</dbReference>
<dbReference type="Proteomes" id="UP000740926">
    <property type="component" value="Unassembled WGS sequence"/>
</dbReference>
<evidence type="ECO:0000313" key="2">
    <source>
        <dbReference type="Proteomes" id="UP000740926"/>
    </source>
</evidence>
<dbReference type="CDD" id="cd20557">
    <property type="entry name" value="CYCLIN_ScPCL1-like"/>
    <property type="match status" value="1"/>
</dbReference>
<dbReference type="GO" id="GO:0019901">
    <property type="term" value="F:protein kinase binding"/>
    <property type="evidence" value="ECO:0007669"/>
    <property type="project" value="InterPro"/>
</dbReference>
<sequence length="282" mass="32926">MITIQLSQQQSTTLTADNAVLFNNNDDCQSEERPCEKYLQFMDSSRQERTFMIEKLVETFANVMDSIWHPKYFENQKVISTRGFINEILKRSKATYSTVQISLFYIFRVKKAIQYKLHQRSQKKTSEPSNSLDDLMCCGRRMFLASLMLASKYLFDKNYQNKAWAQITGLGIQEINAAEMAFLSLIDYRLHVSKPTFDKWYTQLHGHIQRGFQKTKESTPVLSQPKPLLSKVTAVHQKTNEFQRMDSAVSIMSPPPQQDEELVSKKRQWNEPDFFSSKRVCQ</sequence>
<proteinExistence type="predicted"/>
<dbReference type="GO" id="GO:0016538">
    <property type="term" value="F:cyclin-dependent protein serine/threonine kinase regulator activity"/>
    <property type="evidence" value="ECO:0007669"/>
    <property type="project" value="TreeGrafter"/>
</dbReference>
<dbReference type="EMBL" id="JAANIU010001653">
    <property type="protein sequence ID" value="KAG1566685.1"/>
    <property type="molecule type" value="Genomic_DNA"/>
</dbReference>
<comment type="caution">
    <text evidence="1">The sequence shown here is derived from an EMBL/GenBank/DDBJ whole genome shotgun (WGS) entry which is preliminary data.</text>
</comment>
<evidence type="ECO:0008006" key="3">
    <source>
        <dbReference type="Google" id="ProtNLM"/>
    </source>
</evidence>
<dbReference type="GO" id="GO:0005634">
    <property type="term" value="C:nucleus"/>
    <property type="evidence" value="ECO:0007669"/>
    <property type="project" value="TreeGrafter"/>
</dbReference>
<reference evidence="1 2" key="1">
    <citation type="journal article" date="2020" name="Microb. Genom.">
        <title>Genetic diversity of clinical and environmental Mucorales isolates obtained from an investigation of mucormycosis cases among solid organ transplant recipients.</title>
        <authorList>
            <person name="Nguyen M.H."/>
            <person name="Kaul D."/>
            <person name="Muto C."/>
            <person name="Cheng S.J."/>
            <person name="Richter R.A."/>
            <person name="Bruno V.M."/>
            <person name="Liu G."/>
            <person name="Beyhan S."/>
            <person name="Sundermann A.J."/>
            <person name="Mounaud S."/>
            <person name="Pasculle A.W."/>
            <person name="Nierman W.C."/>
            <person name="Driscoll E."/>
            <person name="Cumbie R."/>
            <person name="Clancy C.J."/>
            <person name="Dupont C.L."/>
        </authorList>
    </citation>
    <scope>NUCLEOTIDE SEQUENCE [LARGE SCALE GENOMIC DNA]</scope>
    <source>
        <strain evidence="1 2">GL24</strain>
    </source>
</reference>
<dbReference type="InterPro" id="IPR013922">
    <property type="entry name" value="Cyclin_PHO80-like"/>
</dbReference>
<keyword evidence="2" id="KW-1185">Reference proteome</keyword>
<dbReference type="PANTHER" id="PTHR15615">
    <property type="match status" value="1"/>
</dbReference>
<name>A0A9P6YY88_9FUNG</name>
<gene>
    <name evidence="1" type="ORF">G6F50_008910</name>
</gene>
<dbReference type="PANTHER" id="PTHR15615:SF36">
    <property type="entry name" value="PHO85 CYCLIN-5"/>
    <property type="match status" value="1"/>
</dbReference>
<evidence type="ECO:0000313" key="1">
    <source>
        <dbReference type="EMBL" id="KAG1566685.1"/>
    </source>
</evidence>
<organism evidence="1 2">
    <name type="scientific">Rhizopus delemar</name>
    <dbReference type="NCBI Taxonomy" id="936053"/>
    <lineage>
        <taxon>Eukaryota</taxon>
        <taxon>Fungi</taxon>
        <taxon>Fungi incertae sedis</taxon>
        <taxon>Mucoromycota</taxon>
        <taxon>Mucoromycotina</taxon>
        <taxon>Mucoromycetes</taxon>
        <taxon>Mucorales</taxon>
        <taxon>Mucorineae</taxon>
        <taxon>Rhizopodaceae</taxon>
        <taxon>Rhizopus</taxon>
    </lineage>
</organism>
<protein>
    <recommendedName>
        <fullName evidence="3">Cyclin N-terminal domain-containing protein</fullName>
    </recommendedName>
</protein>
<accession>A0A9P6YY88</accession>